<evidence type="ECO:0000256" key="1">
    <source>
        <dbReference type="ARBA" id="ARBA00004123"/>
    </source>
</evidence>
<dbReference type="InterPro" id="IPR044210">
    <property type="entry name" value="Tfc3-like"/>
</dbReference>
<evidence type="ECO:0000259" key="8">
    <source>
        <dbReference type="Pfam" id="PF04182"/>
    </source>
</evidence>
<dbReference type="InterPro" id="IPR056467">
    <property type="entry name" value="eWH_GTF3C1"/>
</dbReference>
<dbReference type="GO" id="GO:0042791">
    <property type="term" value="P:5S class rRNA transcription by RNA polymerase III"/>
    <property type="evidence" value="ECO:0007669"/>
    <property type="project" value="TreeGrafter"/>
</dbReference>
<reference evidence="10" key="1">
    <citation type="submission" date="2023-07" db="EMBL/GenBank/DDBJ databases">
        <title>Chromosome-level genome assembly of Artemia franciscana.</title>
        <authorList>
            <person name="Jo E."/>
        </authorList>
    </citation>
    <scope>NUCLEOTIDE SEQUENCE</scope>
    <source>
        <tissue evidence="10">Whole body</tissue>
    </source>
</reference>
<keyword evidence="3" id="KW-0238">DNA-binding</keyword>
<feature type="region of interest" description="Disordered" evidence="7">
    <location>
        <begin position="1384"/>
        <end position="1413"/>
    </location>
</feature>
<dbReference type="InterPro" id="IPR007309">
    <property type="entry name" value="TFIIIC_Bblock-bd"/>
</dbReference>
<dbReference type="GO" id="GO:0000127">
    <property type="term" value="C:transcription factor TFIIIC complex"/>
    <property type="evidence" value="ECO:0007669"/>
    <property type="project" value="InterPro"/>
</dbReference>
<keyword evidence="11" id="KW-1185">Reference proteome</keyword>
<name>A0AA88IAT6_ARTSF</name>
<keyword evidence="2" id="KW-0597">Phosphoprotein</keyword>
<evidence type="ECO:0000259" key="9">
    <source>
        <dbReference type="Pfam" id="PF24101"/>
    </source>
</evidence>
<proteinExistence type="predicted"/>
<keyword evidence="4" id="KW-0804">Transcription</keyword>
<feature type="domain" description="B-block binding subunit of TFIIIC" evidence="8">
    <location>
        <begin position="175"/>
        <end position="248"/>
    </location>
</feature>
<evidence type="ECO:0000256" key="5">
    <source>
        <dbReference type="ARBA" id="ARBA00023242"/>
    </source>
</evidence>
<dbReference type="GO" id="GO:0003677">
    <property type="term" value="F:DNA binding"/>
    <property type="evidence" value="ECO:0007669"/>
    <property type="project" value="UniProtKB-KW"/>
</dbReference>
<dbReference type="PANTHER" id="PTHR15180:SF1">
    <property type="entry name" value="GENERAL TRANSCRIPTION FACTOR 3C POLYPEPTIDE 1"/>
    <property type="match status" value="1"/>
</dbReference>
<sequence>MTHFGDIVLDEIALEGLDGITLSTLWTRLKARLKTEDICYGRVPVSKETYEYIWEICRDASSIYAYVLPAPRPHLVIFHRFVCVDEEARMPCEPSEPVEDIYPVKSIEDKLTGNRGSCAEYHTRVEVTQEIRNMSFEQVSRKWGDALVLVASQVKRNRALLGPNWNPTFILKRNEYLILERIGRARYLGELSVGKFGLGALNIPLKSCHHYRKELLKHNLVTKQGFFSRNTQGNIVSCLLLHLTRFFTEHVPNLMTGYIHLVKHLKTIPNHTIPTAYARNQVSMPLKNMLRLSGLKKRVLSIKRVPYRSVYPAASEVEYSLKGKVGEKTISVLQLVEPDIREQDLLKTPNDDEEMEDDDDGVEGILDMTRIVRNYRTSLSRLAYEVIREAGPQGLSQRGLESKLGLSSENSSRILLYLTRYKFVNLVTLQVKRQKVFMYIAPMENENQILSDLKPSISGTSTYQRPRPLQKTSKQISKCFPELEISSLQGEINAYFEDKTLELETGDQIVDMEGEECEAENVSIAEQPAKEGIVVAESMVNDVLVTETMNTVYQRIKERVTKTLDVESKGLRLITNSKKERLGYLREIINTEIVVSGSVYLRKEIINHEKQSGKFSYGTICKKTLWSLLAELELKGEISVYFFQISGPNKQNSAEFICKKGVTKEHAEIRRVLEQTSLKLCALMRKSGVKRSAIIELEEGVPHLNKRRKANEERTITISSSRSDETARQRGSRWNNCKFFKRKGKSQTIPASEKMKRKRVSIYDEKDQISHVKMTSLRVKWSEKEDEALMLAQAISCYLSLNNMSVRNRLVPGFAVRDILHKVLPEIAKNKTASACTRRIKFFIKNQSLLFSEANLISEKLSCDPEINKKYPPITDVRTKFSGRENNNQELYNRFMDLFIYLYSRLKDRPIFMLTMLLGSSVSLPNTLHEFHSCYEISNPVTRSLSTHQHQVVQNDYDVTQLSLQSVIFSIYMNVDEMSRACQLHDICERYTHVVTREPINNLKASGVLSKVKNYEKTAKTVAFCTNMKYRISTKLIHQLRGKYQSDFFATVDADAFTSRNIKSVYENSSQLSLDEYQDVSQKESGFNTIYTFAETIFKFKSIVEIPDELIVLNPDQLSKIDNFDEIFKQLEVTLVKMGMDKEKARSVLEAEKLFYPKNAMNQETISFDRITERENLQEESVPILLTNNVSIINQTRKDTNLVNRLLNAVTKHLTLSTDSDHFVIRACPLNVNILPHGEKNLPALSLFIDDGELKSTKKCQMTATVREKSKIEEMIISKSRVKWTKEEIKEQLEELTKEFVRVEAVIHEVIAYIASKKAVGVTKLEVTDEFYLIPKPELARIILKLLQQKLIYKVGNTCVRYISYKFATKWAFTYHLKSQNRETLPSLNPEKGKQMSEINEAPRKGKRLSKEAVEPEEKQRLLPAYDKFFVILRPWINVDGSVNWPGLSFMLLSILSHIMDRPGATMTEIADNFLPSLVNIITYDLIEILEEIHCITRYVIMKQPVSLFSKNNLIPEIRPVNELDLEKEIQVEAAPESAVKLALLMHGSFSSHTSYKCLCH</sequence>
<dbReference type="GO" id="GO:0006384">
    <property type="term" value="P:transcription initiation at RNA polymerase III promoter"/>
    <property type="evidence" value="ECO:0007669"/>
    <property type="project" value="InterPro"/>
</dbReference>
<feature type="coiled-coil region" evidence="6">
    <location>
        <begin position="1279"/>
        <end position="1306"/>
    </location>
</feature>
<dbReference type="EMBL" id="JAVRJZ010000007">
    <property type="protein sequence ID" value="KAK2720796.1"/>
    <property type="molecule type" value="Genomic_DNA"/>
</dbReference>
<evidence type="ECO:0000256" key="7">
    <source>
        <dbReference type="SAM" id="MobiDB-lite"/>
    </source>
</evidence>
<dbReference type="PANTHER" id="PTHR15180">
    <property type="entry name" value="GENERAL TRANSCRIPTION FACTOR 3C POLYPEPTIDE 1"/>
    <property type="match status" value="1"/>
</dbReference>
<feature type="domain" description="GTF3C1 extended winged-helix" evidence="9">
    <location>
        <begin position="575"/>
        <end position="676"/>
    </location>
</feature>
<dbReference type="Proteomes" id="UP001187531">
    <property type="component" value="Unassembled WGS sequence"/>
</dbReference>
<evidence type="ECO:0008006" key="12">
    <source>
        <dbReference type="Google" id="ProtNLM"/>
    </source>
</evidence>
<gene>
    <name evidence="10" type="ORF">QYM36_004610</name>
</gene>
<evidence type="ECO:0000313" key="10">
    <source>
        <dbReference type="EMBL" id="KAK2720796.1"/>
    </source>
</evidence>
<evidence type="ECO:0000313" key="11">
    <source>
        <dbReference type="Proteomes" id="UP001187531"/>
    </source>
</evidence>
<evidence type="ECO:0000256" key="2">
    <source>
        <dbReference type="ARBA" id="ARBA00022553"/>
    </source>
</evidence>
<evidence type="ECO:0000256" key="6">
    <source>
        <dbReference type="SAM" id="Coils"/>
    </source>
</evidence>
<organism evidence="10 11">
    <name type="scientific">Artemia franciscana</name>
    <name type="common">Brine shrimp</name>
    <name type="synonym">Artemia sanfranciscana</name>
    <dbReference type="NCBI Taxonomy" id="6661"/>
    <lineage>
        <taxon>Eukaryota</taxon>
        <taxon>Metazoa</taxon>
        <taxon>Ecdysozoa</taxon>
        <taxon>Arthropoda</taxon>
        <taxon>Crustacea</taxon>
        <taxon>Branchiopoda</taxon>
        <taxon>Anostraca</taxon>
        <taxon>Artemiidae</taxon>
        <taxon>Artemia</taxon>
    </lineage>
</organism>
<accession>A0AA88IAT6</accession>
<dbReference type="Pfam" id="PF24101">
    <property type="entry name" value="WHD_GTF3C1"/>
    <property type="match status" value="1"/>
</dbReference>
<evidence type="ECO:0000256" key="3">
    <source>
        <dbReference type="ARBA" id="ARBA00023125"/>
    </source>
</evidence>
<dbReference type="GO" id="GO:0005634">
    <property type="term" value="C:nucleus"/>
    <property type="evidence" value="ECO:0007669"/>
    <property type="project" value="UniProtKB-SubCell"/>
</dbReference>
<comment type="caution">
    <text evidence="10">The sequence shown here is derived from an EMBL/GenBank/DDBJ whole genome shotgun (WGS) entry which is preliminary data.</text>
</comment>
<comment type="subcellular location">
    <subcellularLocation>
        <location evidence="1">Nucleus</location>
    </subcellularLocation>
</comment>
<dbReference type="Pfam" id="PF04182">
    <property type="entry name" value="B-block_TFIIIC"/>
    <property type="match status" value="1"/>
</dbReference>
<protein>
    <recommendedName>
        <fullName evidence="12">B-block binding subunit of TFIIIC domain-containing protein</fullName>
    </recommendedName>
</protein>
<keyword evidence="6" id="KW-0175">Coiled coil</keyword>
<keyword evidence="5" id="KW-0539">Nucleus</keyword>
<feature type="compositionally biased region" description="Basic and acidic residues" evidence="7">
    <location>
        <begin position="1391"/>
        <end position="1413"/>
    </location>
</feature>
<evidence type="ECO:0000256" key="4">
    <source>
        <dbReference type="ARBA" id="ARBA00023163"/>
    </source>
</evidence>